<evidence type="ECO:0000313" key="4">
    <source>
        <dbReference type="Proteomes" id="UP000037405"/>
    </source>
</evidence>
<reference evidence="1" key="2">
    <citation type="submission" date="2015-07" db="EMBL/GenBank/DDBJ databases">
        <title>MeaNS - Measles Nucleotide Surveillance Program.</title>
        <authorList>
            <person name="Tran T."/>
            <person name="Druce J."/>
        </authorList>
    </citation>
    <scope>NUCLEOTIDE SEQUENCE</scope>
    <source>
        <strain evidence="1">JCM 11544</strain>
    </source>
</reference>
<evidence type="ECO:0000313" key="6">
    <source>
        <dbReference type="Proteomes" id="UP000322997"/>
    </source>
</evidence>
<dbReference type="Proteomes" id="UP000037405">
    <property type="component" value="Unassembled WGS sequence"/>
</dbReference>
<dbReference type="EMBL" id="VTEQ01000001">
    <property type="protein sequence ID" value="TYS57121.1"/>
    <property type="molecule type" value="Genomic_DNA"/>
</dbReference>
<dbReference type="RefSeq" id="WP_048006648.1">
    <property type="nucleotide sequence ID" value="NZ_CAXQIX010000009.1"/>
</dbReference>
<reference evidence="5" key="3">
    <citation type="submission" date="2016-01" db="EMBL/GenBank/DDBJ databases">
        <title>Whole genome sequencing of Bhargavaea cecembensis T14.</title>
        <authorList>
            <person name="Hong K.W."/>
        </authorList>
    </citation>
    <scope>NUCLEOTIDE SEQUENCE [LARGE SCALE GENOMIC DNA]</scope>
    <source>
        <strain evidence="5">M19</strain>
    </source>
</reference>
<proteinExistence type="predicted"/>
<dbReference type="GeneID" id="89536136"/>
<dbReference type="AlphaFoldDB" id="A0A0J5SBP1"/>
<evidence type="ECO:0000313" key="5">
    <source>
        <dbReference type="Proteomes" id="UP000076510"/>
    </source>
</evidence>
<evidence type="ECO:0000313" key="2">
    <source>
        <dbReference type="EMBL" id="KZE52625.1"/>
    </source>
</evidence>
<keyword evidence="4" id="KW-1185">Reference proteome</keyword>
<comment type="caution">
    <text evidence="2">The sequence shown here is derived from an EMBL/GenBank/DDBJ whole genome shotgun (WGS) entry which is preliminary data.</text>
</comment>
<dbReference type="Proteomes" id="UP000322997">
    <property type="component" value="Unassembled WGS sequence"/>
</dbReference>
<reference evidence="4" key="1">
    <citation type="submission" date="2015-07" db="EMBL/GenBank/DDBJ databases">
        <title>Fjat-14235 jcm11544.</title>
        <authorList>
            <person name="Liu B."/>
            <person name="Wang J."/>
            <person name="Zhu Y."/>
            <person name="Liu G."/>
            <person name="Chen Q."/>
            <person name="Chen Z."/>
            <person name="Lan J."/>
            <person name="Che J."/>
            <person name="Ge C."/>
            <person name="Shi H."/>
            <person name="Pan Z."/>
            <person name="Liu X."/>
        </authorList>
    </citation>
    <scope>NUCLEOTIDE SEQUENCE [LARGE SCALE GENOMIC DNA]</scope>
    <source>
        <strain evidence="4">JCM 11544</strain>
    </source>
</reference>
<dbReference type="EMBL" id="LGUE01000005">
    <property type="protein sequence ID" value="KON83662.1"/>
    <property type="molecule type" value="Genomic_DNA"/>
</dbReference>
<accession>A0A0J5SBP1</accession>
<gene>
    <name evidence="1" type="ORF">AF331_15930</name>
    <name evidence="2" type="ORF">AV649_12870</name>
    <name evidence="3" type="ORF">FZC83_06040</name>
</gene>
<dbReference type="OrthoDB" id="2906806at2"/>
<dbReference type="Proteomes" id="UP000076510">
    <property type="component" value="Unassembled WGS sequence"/>
</dbReference>
<sequence length="90" mass="10480">METLKAHEARRLLKSFCRRSRTTLKQTYLGNYSAEQVSDILVQTLELKEVKRIVQDIRLIDQRGGNSTSYLILILDALKEYLENEDSLVH</sequence>
<evidence type="ECO:0000313" key="1">
    <source>
        <dbReference type="EMBL" id="KON83662.1"/>
    </source>
</evidence>
<organism evidence="2 5">
    <name type="scientific">Rossellomorea marisflavi</name>
    <dbReference type="NCBI Taxonomy" id="189381"/>
    <lineage>
        <taxon>Bacteria</taxon>
        <taxon>Bacillati</taxon>
        <taxon>Bacillota</taxon>
        <taxon>Bacilli</taxon>
        <taxon>Bacillales</taxon>
        <taxon>Bacillaceae</taxon>
        <taxon>Rossellomorea</taxon>
    </lineage>
</organism>
<dbReference type="STRING" id="189381.GCA_900166615_02043"/>
<reference evidence="2" key="4">
    <citation type="submission" date="2016-01" db="EMBL/GenBank/DDBJ databases">
        <authorList>
            <person name="McClelland M."/>
            <person name="Jain A."/>
            <person name="Saraogi P."/>
            <person name="Mendelson R."/>
            <person name="Westerman R."/>
            <person name="SanMiguel P."/>
            <person name="Csonka L."/>
        </authorList>
    </citation>
    <scope>NUCLEOTIDE SEQUENCE</scope>
    <source>
        <strain evidence="2">M19</strain>
    </source>
</reference>
<dbReference type="PATRIC" id="fig|189381.10.peg.480"/>
<evidence type="ECO:0000313" key="3">
    <source>
        <dbReference type="EMBL" id="TYS57121.1"/>
    </source>
</evidence>
<dbReference type="EMBL" id="LQQY01000004">
    <property type="protein sequence ID" value="KZE52625.1"/>
    <property type="molecule type" value="Genomic_DNA"/>
</dbReference>
<reference evidence="3 6" key="5">
    <citation type="submission" date="2019-08" db="EMBL/GenBank/DDBJ databases">
        <title>Bacillus genomes from the desert of Cuatro Cienegas, Coahuila.</title>
        <authorList>
            <person name="Olmedo-Alvarez G."/>
        </authorList>
    </citation>
    <scope>NUCLEOTIDE SEQUENCE [LARGE SCALE GENOMIC DNA]</scope>
    <source>
        <strain evidence="3 6">CH108_3D</strain>
    </source>
</reference>
<name>A0A0J5SBP1_9BACI</name>
<protein>
    <submittedName>
        <fullName evidence="2">Uncharacterized protein</fullName>
    </submittedName>
</protein>